<dbReference type="InterPro" id="IPR016039">
    <property type="entry name" value="Thiolase-like"/>
</dbReference>
<dbReference type="SUPFAM" id="SSF53901">
    <property type="entry name" value="Thiolase-like"/>
    <property type="match status" value="1"/>
</dbReference>
<dbReference type="PANTHER" id="PTHR11712:SF322">
    <property type="entry name" value="POLYKETIDE BETA-KETOACYL SYNTHASE 2-RELATED"/>
    <property type="match status" value="1"/>
</dbReference>
<evidence type="ECO:0000256" key="1">
    <source>
        <dbReference type="ARBA" id="ARBA00022679"/>
    </source>
</evidence>
<reference evidence="6" key="1">
    <citation type="submission" date="2016-02" db="EMBL/GenBank/DDBJ databases">
        <authorList>
            <person name="Wibberg D."/>
        </authorList>
    </citation>
    <scope>NUCLEOTIDE SEQUENCE [LARGE SCALE GENOMIC DNA]</scope>
</reference>
<keyword evidence="1 5" id="KW-0808">Transferase</keyword>
<evidence type="ECO:0000259" key="4">
    <source>
        <dbReference type="Pfam" id="PF00109"/>
    </source>
</evidence>
<dbReference type="EC" id="2.3.1.179" evidence="5"/>
<evidence type="ECO:0000313" key="5">
    <source>
        <dbReference type="EMBL" id="SBW23197.1"/>
    </source>
</evidence>
<dbReference type="Proteomes" id="UP000199013">
    <property type="component" value="Unassembled WGS sequence"/>
</dbReference>
<keyword evidence="6" id="KW-1185">Reference proteome</keyword>
<organism evidence="5 6">
    <name type="scientific">Candidatus Protofrankia californiensis</name>
    <dbReference type="NCBI Taxonomy" id="1839754"/>
    <lineage>
        <taxon>Bacteria</taxon>
        <taxon>Bacillati</taxon>
        <taxon>Actinomycetota</taxon>
        <taxon>Actinomycetes</taxon>
        <taxon>Frankiales</taxon>
        <taxon>Frankiaceae</taxon>
        <taxon>Protofrankia</taxon>
    </lineage>
</organism>
<evidence type="ECO:0000256" key="3">
    <source>
        <dbReference type="SAM" id="MobiDB-lite"/>
    </source>
</evidence>
<evidence type="ECO:0000313" key="6">
    <source>
        <dbReference type="Proteomes" id="UP000199013"/>
    </source>
</evidence>
<dbReference type="GO" id="GO:0006633">
    <property type="term" value="P:fatty acid biosynthetic process"/>
    <property type="evidence" value="ECO:0007669"/>
    <property type="project" value="TreeGrafter"/>
</dbReference>
<feature type="region of interest" description="Disordered" evidence="3">
    <location>
        <begin position="211"/>
        <end position="292"/>
    </location>
</feature>
<feature type="compositionally biased region" description="Low complexity" evidence="3">
    <location>
        <begin position="213"/>
        <end position="230"/>
    </location>
</feature>
<dbReference type="AlphaFoldDB" id="A0A1C3P041"/>
<dbReference type="GO" id="GO:0004315">
    <property type="term" value="F:3-oxoacyl-[acyl-carrier-protein] synthase activity"/>
    <property type="evidence" value="ECO:0007669"/>
    <property type="project" value="UniProtKB-EC"/>
</dbReference>
<sequence length="292" mass="30569">MSATDQSAVITGIGVVAPSGIGTEEHWSSTLRGEVQVAPVTRFDTSAYTATLAGEVDRFQPEDHLDPRLIVQTDRWTWLALTAAGLALDDADYRPSDHDPYDTAAILASGSGGNEFGQREIGRLWSQGRRAVGAYQSIAWFYAASTGQISILHGLKGPSGVIVSGEAGGLDSLGEARRAVRRGTRAVVAGATEAAVAPYAMTCYATSGMLTAGTRPTRATGPSPGTPTGTRRARAAPCSWWRTPRQRASGAAAATGGSPATRPPTTPTTTGSRRRIRCTSRGRCDRHSTTPG</sequence>
<gene>
    <name evidence="5" type="ORF">FDG2_3685</name>
</gene>
<keyword evidence="2 5" id="KW-0012">Acyltransferase</keyword>
<dbReference type="InterPro" id="IPR000794">
    <property type="entry name" value="Beta-ketoacyl_synthase"/>
</dbReference>
<dbReference type="PANTHER" id="PTHR11712">
    <property type="entry name" value="POLYKETIDE SYNTHASE-RELATED"/>
    <property type="match status" value="1"/>
</dbReference>
<feature type="domain" description="Beta-ketoacyl synthase-like N-terminal" evidence="4">
    <location>
        <begin position="9"/>
        <end position="221"/>
    </location>
</feature>
<dbReference type="EMBL" id="FLUV01001543">
    <property type="protein sequence ID" value="SBW23197.1"/>
    <property type="molecule type" value="Genomic_DNA"/>
</dbReference>
<dbReference type="Pfam" id="PF00109">
    <property type="entry name" value="ketoacyl-synt"/>
    <property type="match status" value="1"/>
</dbReference>
<proteinExistence type="predicted"/>
<name>A0A1C3P041_9ACTN</name>
<feature type="compositionally biased region" description="Basic and acidic residues" evidence="3">
    <location>
        <begin position="282"/>
        <end position="292"/>
    </location>
</feature>
<feature type="compositionally biased region" description="Low complexity" evidence="3">
    <location>
        <begin position="246"/>
        <end position="260"/>
    </location>
</feature>
<dbReference type="InterPro" id="IPR014030">
    <property type="entry name" value="Ketoacyl_synth_N"/>
</dbReference>
<protein>
    <submittedName>
        <fullName evidence="5">Beta-ketoacyl-acyl-carrier-protein synthase II</fullName>
        <ecNumber evidence="5">2.3.1.179</ecNumber>
    </submittedName>
</protein>
<accession>A0A1C3P041</accession>
<evidence type="ECO:0000256" key="2">
    <source>
        <dbReference type="ARBA" id="ARBA00023315"/>
    </source>
</evidence>
<dbReference type="Gene3D" id="3.40.47.10">
    <property type="match status" value="1"/>
</dbReference>